<evidence type="ECO:0000256" key="4">
    <source>
        <dbReference type="ARBA" id="ARBA00022702"/>
    </source>
</evidence>
<dbReference type="Ensembl" id="ENSEBUT00000013262.1">
    <property type="protein sequence ID" value="ENSEBUP00000012685.1"/>
    <property type="gene ID" value="ENSEBUG00000008060.1"/>
</dbReference>
<feature type="chain" id="PRO_5034313124" description="Somatostatin/Cortistatin C-terminal domain-containing protein" evidence="6">
    <location>
        <begin position="31"/>
        <end position="128"/>
    </location>
</feature>
<feature type="domain" description="Somatostatin/Cortistatin C-terminal" evidence="7">
    <location>
        <begin position="113"/>
        <end position="128"/>
    </location>
</feature>
<protein>
    <recommendedName>
        <fullName evidence="7">Somatostatin/Cortistatin C-terminal domain-containing protein</fullName>
    </recommendedName>
</protein>
<evidence type="ECO:0000256" key="1">
    <source>
        <dbReference type="ARBA" id="ARBA00004613"/>
    </source>
</evidence>
<name>A0A8C4QAT0_EPTBU</name>
<evidence type="ECO:0000256" key="2">
    <source>
        <dbReference type="ARBA" id="ARBA00008327"/>
    </source>
</evidence>
<evidence type="ECO:0000313" key="8">
    <source>
        <dbReference type="Ensembl" id="ENSEBUP00000012685.1"/>
    </source>
</evidence>
<dbReference type="Pfam" id="PF03002">
    <property type="entry name" value="Somatostatin"/>
    <property type="match status" value="1"/>
</dbReference>
<keyword evidence="9" id="KW-1185">Reference proteome</keyword>
<evidence type="ECO:0000256" key="3">
    <source>
        <dbReference type="ARBA" id="ARBA00022525"/>
    </source>
</evidence>
<dbReference type="GO" id="GO:0005179">
    <property type="term" value="F:hormone activity"/>
    <property type="evidence" value="ECO:0007669"/>
    <property type="project" value="UniProtKB-KW"/>
</dbReference>
<dbReference type="AlphaFoldDB" id="A0A8C4QAT0"/>
<reference evidence="8" key="2">
    <citation type="submission" date="2025-09" db="UniProtKB">
        <authorList>
            <consortium name="Ensembl"/>
        </authorList>
    </citation>
    <scope>IDENTIFICATION</scope>
</reference>
<comment type="similarity">
    <text evidence="2">Belongs to the somatostatin family.</text>
</comment>
<accession>A0A8C4QAT0</accession>
<proteinExistence type="inferred from homology"/>
<comment type="subcellular location">
    <subcellularLocation>
        <location evidence="1">Secreted</location>
    </subcellularLocation>
</comment>
<evidence type="ECO:0000256" key="5">
    <source>
        <dbReference type="ARBA" id="ARBA00023157"/>
    </source>
</evidence>
<organism evidence="8 9">
    <name type="scientific">Eptatretus burgeri</name>
    <name type="common">Inshore hagfish</name>
    <dbReference type="NCBI Taxonomy" id="7764"/>
    <lineage>
        <taxon>Eukaryota</taxon>
        <taxon>Metazoa</taxon>
        <taxon>Chordata</taxon>
        <taxon>Craniata</taxon>
        <taxon>Vertebrata</taxon>
        <taxon>Cyclostomata</taxon>
        <taxon>Myxini</taxon>
        <taxon>Myxiniformes</taxon>
        <taxon>Myxinidae</taxon>
        <taxon>Eptatretinae</taxon>
        <taxon>Eptatretus</taxon>
    </lineage>
</organism>
<feature type="signal peptide" evidence="6">
    <location>
        <begin position="1"/>
        <end position="30"/>
    </location>
</feature>
<keyword evidence="4" id="KW-0372">Hormone</keyword>
<keyword evidence="3" id="KW-0964">Secreted</keyword>
<dbReference type="Proteomes" id="UP000694388">
    <property type="component" value="Unplaced"/>
</dbReference>
<evidence type="ECO:0000256" key="6">
    <source>
        <dbReference type="SAM" id="SignalP"/>
    </source>
</evidence>
<evidence type="ECO:0000313" key="9">
    <source>
        <dbReference type="Proteomes" id="UP000694388"/>
    </source>
</evidence>
<dbReference type="InterPro" id="IPR018142">
    <property type="entry name" value="Somatostatin/Cortistatin_C"/>
</dbReference>
<dbReference type="GO" id="GO:0005576">
    <property type="term" value="C:extracellular region"/>
    <property type="evidence" value="ECO:0007669"/>
    <property type="project" value="UniProtKB-SubCell"/>
</dbReference>
<keyword evidence="6" id="KW-0732">Signal</keyword>
<evidence type="ECO:0000259" key="7">
    <source>
        <dbReference type="Pfam" id="PF03002"/>
    </source>
</evidence>
<keyword evidence="5" id="KW-1015">Disulfide bond</keyword>
<sequence length="128" mass="13998">MPRTIHRTHTTLGIFPMLLVLGVILSGARGASLVPGLWEERLQRLENAEFERQQKINLAKDLADFAAKSKLGPAGFGSHDTDGELAMLADPAWSNDAGAIAGVRLSAMEPRVRKASCKNFFWKTFTSC</sequence>
<reference evidence="8" key="1">
    <citation type="submission" date="2025-08" db="UniProtKB">
        <authorList>
            <consortium name="Ensembl"/>
        </authorList>
    </citation>
    <scope>IDENTIFICATION</scope>
</reference>